<dbReference type="InterPro" id="IPR020070">
    <property type="entry name" value="Ribosomal_bL9_N"/>
</dbReference>
<protein>
    <recommendedName>
        <fullName evidence="11">Large ribosomal subunit protein bL9</fullName>
    </recommendedName>
</protein>
<keyword evidence="6 11" id="KW-0694">RNA-binding</keyword>
<feature type="domain" description="DHHA1" evidence="16">
    <location>
        <begin position="579"/>
        <end position="652"/>
    </location>
</feature>
<dbReference type="SUPFAM" id="SSF55658">
    <property type="entry name" value="L9 N-domain-like"/>
    <property type="match status" value="1"/>
</dbReference>
<dbReference type="Pfam" id="PF01368">
    <property type="entry name" value="DHH"/>
    <property type="match status" value="1"/>
</dbReference>
<keyword evidence="7 11" id="KW-0689">Ribosomal protein</keyword>
<evidence type="ECO:0000256" key="5">
    <source>
        <dbReference type="ARBA" id="ARBA00022730"/>
    </source>
</evidence>
<dbReference type="Pfam" id="PF02272">
    <property type="entry name" value="DHHA1"/>
    <property type="match status" value="1"/>
</dbReference>
<keyword evidence="9 13" id="KW-0472">Membrane</keyword>
<keyword evidence="12" id="KW-0175">Coiled coil</keyword>
<dbReference type="InterPro" id="IPR009027">
    <property type="entry name" value="Ribosomal_bL9/RNase_H1_N"/>
</dbReference>
<sequence>MRRIIALLLSIIGLIVAGIIAYQHGAFNDMDFVIYYAIIMAFFGAIVVSIEFILNHNRKQKIKSLNARLTAWSSLSYHVKQIGDEAFNELPIGIFLYDLDNLNVKWSNPFANKVFGFDIENALVGQLHESLEQLITKQGSVTTFAIGDKRYDAISSKNNQAVYLFDVTSREEIKDKYLKRSTAFGVIYLDNVEEALSGFDIYERSNIRGEYLGIITDWIQEHHGYIKLYTEDRMTIAMHYEELQKVMANKFEILNRIREVSAKHRIRISASIGIACWEVSFDELGTLAQNAIELAEKRGGDQAVVNIQNEKIAYFGGKSNASEKSSRVHVRIQSQNFRELIEAASNIVIMGHKFADIDALGAMIGVYRMATASKKDVKIVFDIPEVDNTVKKIVPFLKEESPHLYAQLDESKNILKFMNNDTLLVIVDTQSPNIVANQDVYKQAKKIACIDHHRHGENTFEAIFMYVEPYASSSVELVAEMMEFYQKDIDLSPIEATVMYGGIIVDTNEFSYRTGTRTFGAAAYLKEHEASSVRVKEWLRLDLDRTLAINELLNNVQMVTPGFAVVIDESGIVRDRVLLAQTSQKILEIEGVKAGFTLAKVDDSSIGISARSYDEINVQIIMEELGGGGHLNSAATQIKDQSIQEVFESLKTLLLREHDEGDERMKVILTEDVKGRGKKDDVIEVANGYGTFLLSSNKAIVASDENIKAIEKEKQLLKEREAEHLALMNKLKQEIESKSVNIFINIGNDGKLFGSVTTKQIVESFEEQTGIRLDKKKVELTSEINSVGIYTATVSLHKDVKAQFEINVLEK</sequence>
<dbReference type="PANTHER" id="PTHR47618:SF2">
    <property type="entry name" value="CYCLIC-DI-AMP PHOSPHODIESTERASE GDPP"/>
    <property type="match status" value="1"/>
</dbReference>
<dbReference type="Gene3D" id="3.90.1640.10">
    <property type="entry name" value="inorganic pyrophosphatase (n-terminal core)"/>
    <property type="match status" value="1"/>
</dbReference>
<evidence type="ECO:0000256" key="1">
    <source>
        <dbReference type="ARBA" id="ARBA00004651"/>
    </source>
</evidence>
<dbReference type="InterPro" id="IPR049553">
    <property type="entry name" value="GdpP-like_PAS"/>
</dbReference>
<dbReference type="EMBL" id="JAOEGN010000002">
    <property type="protein sequence ID" value="MCU0104336.1"/>
    <property type="molecule type" value="Genomic_DNA"/>
</dbReference>
<evidence type="ECO:0000313" key="20">
    <source>
        <dbReference type="Proteomes" id="UP001209076"/>
    </source>
</evidence>
<evidence type="ECO:0000256" key="6">
    <source>
        <dbReference type="ARBA" id="ARBA00022884"/>
    </source>
</evidence>
<keyword evidence="10 11" id="KW-0687">Ribonucleoprotein</keyword>
<comment type="subcellular location">
    <subcellularLocation>
        <location evidence="1">Cell membrane</location>
        <topology evidence="1">Multi-pass membrane protein</topology>
    </subcellularLocation>
</comment>
<evidence type="ECO:0000259" key="14">
    <source>
        <dbReference type="Pfam" id="PF01281"/>
    </source>
</evidence>
<evidence type="ECO:0000259" key="15">
    <source>
        <dbReference type="Pfam" id="PF01368"/>
    </source>
</evidence>
<comment type="similarity">
    <text evidence="2 11">Belongs to the bacterial ribosomal protein bL9 family.</text>
</comment>
<dbReference type="Gene3D" id="3.10.310.30">
    <property type="match status" value="1"/>
</dbReference>
<name>A0ABT2PTQ7_9MOLU</name>
<evidence type="ECO:0000259" key="16">
    <source>
        <dbReference type="Pfam" id="PF02272"/>
    </source>
</evidence>
<evidence type="ECO:0000256" key="3">
    <source>
        <dbReference type="ARBA" id="ARBA00022475"/>
    </source>
</evidence>
<reference evidence="20" key="1">
    <citation type="submission" date="2023-07" db="EMBL/GenBank/DDBJ databases">
        <title>Novel Mycoplasma species identified in domestic and wild animals.</title>
        <authorList>
            <person name="Volokhov D.V."/>
            <person name="Furtak V.A."/>
            <person name="Zagorodnyaya T.A."/>
        </authorList>
    </citation>
    <scope>NUCLEOTIDE SEQUENCE [LARGE SCALE GENOMIC DNA]</scope>
    <source>
        <strain evidence="20">92-19</strain>
    </source>
</reference>
<dbReference type="InterPro" id="IPR003156">
    <property type="entry name" value="DHHA1_dom"/>
</dbReference>
<dbReference type="SUPFAM" id="SSF55653">
    <property type="entry name" value="Ribosomal protein L9 C-domain"/>
    <property type="match status" value="1"/>
</dbReference>
<gene>
    <name evidence="11 19" type="primary">rplI</name>
    <name evidence="19" type="ORF">N7603_01545</name>
</gene>
<evidence type="ECO:0000259" key="17">
    <source>
        <dbReference type="Pfam" id="PF03948"/>
    </source>
</evidence>
<dbReference type="Pfam" id="PF21370">
    <property type="entry name" value="PAS_GdpP"/>
    <property type="match status" value="1"/>
</dbReference>
<keyword evidence="20" id="KW-1185">Reference proteome</keyword>
<dbReference type="Gene3D" id="3.30.450.20">
    <property type="entry name" value="PAS domain"/>
    <property type="match status" value="1"/>
</dbReference>
<evidence type="ECO:0000259" key="18">
    <source>
        <dbReference type="Pfam" id="PF21370"/>
    </source>
</evidence>
<feature type="domain" description="DDH" evidence="15">
    <location>
        <begin position="346"/>
        <end position="503"/>
    </location>
</feature>
<dbReference type="InterPro" id="IPR020594">
    <property type="entry name" value="Ribosomal_bL9_bac/chp"/>
</dbReference>
<dbReference type="HAMAP" id="MF_00503">
    <property type="entry name" value="Ribosomal_bL9"/>
    <property type="match status" value="1"/>
</dbReference>
<dbReference type="InterPro" id="IPR051319">
    <property type="entry name" value="Oligoribo/pAp-PDE_c-di-AMP_PDE"/>
</dbReference>
<dbReference type="InterPro" id="IPR038763">
    <property type="entry name" value="DHH_sf"/>
</dbReference>
<evidence type="ECO:0000256" key="13">
    <source>
        <dbReference type="SAM" id="Phobius"/>
    </source>
</evidence>
<dbReference type="Gene3D" id="3.40.5.10">
    <property type="entry name" value="Ribosomal protein L9, N-terminal domain"/>
    <property type="match status" value="1"/>
</dbReference>
<proteinExistence type="inferred from homology"/>
<keyword evidence="8 13" id="KW-1133">Transmembrane helix</keyword>
<comment type="function">
    <text evidence="11">Binds to the 23S rRNA.</text>
</comment>
<evidence type="ECO:0000256" key="10">
    <source>
        <dbReference type="ARBA" id="ARBA00023274"/>
    </source>
</evidence>
<keyword evidence="3" id="KW-1003">Cell membrane</keyword>
<dbReference type="Proteomes" id="UP001209076">
    <property type="component" value="Unassembled WGS sequence"/>
</dbReference>
<dbReference type="Gene3D" id="3.10.430.100">
    <property type="entry name" value="Ribosomal protein L9, C-terminal domain"/>
    <property type="match status" value="1"/>
</dbReference>
<keyword evidence="4 13" id="KW-0812">Transmembrane</keyword>
<dbReference type="Pfam" id="PF03948">
    <property type="entry name" value="Ribosomal_L9_C"/>
    <property type="match status" value="1"/>
</dbReference>
<evidence type="ECO:0000256" key="8">
    <source>
        <dbReference type="ARBA" id="ARBA00022989"/>
    </source>
</evidence>
<accession>A0ABT2PTQ7</accession>
<evidence type="ECO:0000256" key="4">
    <source>
        <dbReference type="ARBA" id="ARBA00022692"/>
    </source>
</evidence>
<evidence type="ECO:0000313" key="19">
    <source>
        <dbReference type="EMBL" id="MCU0104336.1"/>
    </source>
</evidence>
<organism evidence="19 20">
    <name type="scientific">Paracholeplasma vituli</name>
    <dbReference type="NCBI Taxonomy" id="69473"/>
    <lineage>
        <taxon>Bacteria</taxon>
        <taxon>Bacillati</taxon>
        <taxon>Mycoplasmatota</taxon>
        <taxon>Mollicutes</taxon>
        <taxon>Acholeplasmatales</taxon>
        <taxon>Acholeplasmataceae</taxon>
        <taxon>Paracholeplasma</taxon>
    </lineage>
</organism>
<evidence type="ECO:0000256" key="7">
    <source>
        <dbReference type="ARBA" id="ARBA00022980"/>
    </source>
</evidence>
<dbReference type="InterPro" id="IPR036791">
    <property type="entry name" value="Ribosomal_bL9_C_sf"/>
</dbReference>
<keyword evidence="5 11" id="KW-0699">rRNA-binding</keyword>
<dbReference type="SUPFAM" id="SSF64182">
    <property type="entry name" value="DHH phosphoesterases"/>
    <property type="match status" value="1"/>
</dbReference>
<dbReference type="RefSeq" id="WP_262095560.1">
    <property type="nucleotide sequence ID" value="NZ_JAOEGN010000002.1"/>
</dbReference>
<feature type="domain" description="Large ribosomal subunit protein bL9 C-terminal" evidence="17">
    <location>
        <begin position="728"/>
        <end position="809"/>
    </location>
</feature>
<dbReference type="Pfam" id="PF01281">
    <property type="entry name" value="Ribosomal_L9_N"/>
    <property type="match status" value="1"/>
</dbReference>
<dbReference type="InterPro" id="IPR020069">
    <property type="entry name" value="Ribosomal_bL9_C"/>
</dbReference>
<dbReference type="PANTHER" id="PTHR47618">
    <property type="entry name" value="BIFUNCTIONAL OLIGORIBONUCLEASE AND PAP PHOSPHATASE NRNA"/>
    <property type="match status" value="1"/>
</dbReference>
<evidence type="ECO:0000256" key="11">
    <source>
        <dbReference type="HAMAP-Rule" id="MF_00503"/>
    </source>
</evidence>
<feature type="coiled-coil region" evidence="12">
    <location>
        <begin position="700"/>
        <end position="734"/>
    </location>
</feature>
<dbReference type="GO" id="GO:0005840">
    <property type="term" value="C:ribosome"/>
    <property type="evidence" value="ECO:0007669"/>
    <property type="project" value="UniProtKB-KW"/>
</dbReference>
<dbReference type="NCBIfam" id="TIGR00158">
    <property type="entry name" value="L9"/>
    <property type="match status" value="1"/>
</dbReference>
<dbReference type="Pfam" id="PF24898">
    <property type="entry name" value="GGDEF_GdpP"/>
    <property type="match status" value="1"/>
</dbReference>
<evidence type="ECO:0000256" key="2">
    <source>
        <dbReference type="ARBA" id="ARBA00010605"/>
    </source>
</evidence>
<evidence type="ECO:0000256" key="12">
    <source>
        <dbReference type="SAM" id="Coils"/>
    </source>
</evidence>
<feature type="domain" description="Cyclic-di-AMP phosphodiesterase GdpP-like PAS" evidence="18">
    <location>
        <begin position="79"/>
        <end position="167"/>
    </location>
</feature>
<feature type="transmembrane region" description="Helical" evidence="13">
    <location>
        <begin position="33"/>
        <end position="54"/>
    </location>
</feature>
<evidence type="ECO:0000256" key="9">
    <source>
        <dbReference type="ARBA" id="ARBA00023136"/>
    </source>
</evidence>
<dbReference type="InterPro" id="IPR001667">
    <property type="entry name" value="DDH_dom"/>
</dbReference>
<feature type="domain" description="Ribosomal protein L9" evidence="14">
    <location>
        <begin position="665"/>
        <end position="709"/>
    </location>
</feature>
<dbReference type="NCBIfam" id="NF011110">
    <property type="entry name" value="PRK14538.1"/>
    <property type="match status" value="1"/>
</dbReference>
<dbReference type="InterPro" id="IPR036935">
    <property type="entry name" value="Ribosomal_bL9_N_sf"/>
</dbReference>
<comment type="caution">
    <text evidence="19">The sequence shown here is derived from an EMBL/GenBank/DDBJ whole genome shotgun (WGS) entry which is preliminary data.</text>
</comment>